<gene>
    <name evidence="2" type="ORF">SAMN04490243_1388</name>
</gene>
<feature type="chain" id="PRO_5011613328" description="Beta-lactamase-inhibitor-like, PepSY-like" evidence="1">
    <location>
        <begin position="21"/>
        <end position="202"/>
    </location>
</feature>
<dbReference type="AlphaFoldDB" id="A0A1I6G876"/>
<feature type="signal peptide" evidence="1">
    <location>
        <begin position="1"/>
        <end position="20"/>
    </location>
</feature>
<dbReference type="EMBL" id="FOYQ01000001">
    <property type="protein sequence ID" value="SFR38413.1"/>
    <property type="molecule type" value="Genomic_DNA"/>
</dbReference>
<sequence>MKKFSVLIILMVFFSGQAQEAGNNKASNNIKYEREFRIRKDQFPAKALQSVENYLPEVRRLRFYREIDSNRSSYEVKFKYVRLHYSVEFSAEGELEDVEVRIKPVDIPTDSWKAITGDLNQRFSKYRVRKIQQQYPREAFPSAESTLQKAFQNLILPEIRYEIIVQARTDRGFLNYEILYDANGRFLNLRKSLPPNYDHVLY</sequence>
<dbReference type="Proteomes" id="UP000199534">
    <property type="component" value="Unassembled WGS sequence"/>
</dbReference>
<dbReference type="STRING" id="400055.SAMN04490243_1388"/>
<proteinExistence type="predicted"/>
<evidence type="ECO:0000313" key="2">
    <source>
        <dbReference type="EMBL" id="SFR38413.1"/>
    </source>
</evidence>
<dbReference type="SUPFAM" id="SSF160574">
    <property type="entry name" value="BT0923-like"/>
    <property type="match status" value="1"/>
</dbReference>
<dbReference type="OrthoDB" id="943438at2"/>
<accession>A0A1I6G876</accession>
<name>A0A1I6G876_9FLAO</name>
<evidence type="ECO:0008006" key="4">
    <source>
        <dbReference type="Google" id="ProtNLM"/>
    </source>
</evidence>
<evidence type="ECO:0000256" key="1">
    <source>
        <dbReference type="SAM" id="SignalP"/>
    </source>
</evidence>
<keyword evidence="3" id="KW-1185">Reference proteome</keyword>
<dbReference type="RefSeq" id="WP_092981748.1">
    <property type="nucleotide sequence ID" value="NZ_FOYQ01000001.1"/>
</dbReference>
<protein>
    <recommendedName>
        <fullName evidence="4">Beta-lactamase-inhibitor-like, PepSY-like</fullName>
    </recommendedName>
</protein>
<keyword evidence="1" id="KW-0732">Signal</keyword>
<dbReference type="Gene3D" id="3.40.1420.30">
    <property type="match status" value="1"/>
</dbReference>
<reference evidence="2 3" key="1">
    <citation type="submission" date="2016-10" db="EMBL/GenBank/DDBJ databases">
        <authorList>
            <person name="de Groot N.N."/>
        </authorList>
    </citation>
    <scope>NUCLEOTIDE SEQUENCE [LARGE SCALE GENOMIC DNA]</scope>
    <source>
        <strain evidence="2 3">DSM 21019</strain>
    </source>
</reference>
<evidence type="ECO:0000313" key="3">
    <source>
        <dbReference type="Proteomes" id="UP000199534"/>
    </source>
</evidence>
<organism evidence="2 3">
    <name type="scientific">Robiginitalea myxolifaciens</name>
    <dbReference type="NCBI Taxonomy" id="400055"/>
    <lineage>
        <taxon>Bacteria</taxon>
        <taxon>Pseudomonadati</taxon>
        <taxon>Bacteroidota</taxon>
        <taxon>Flavobacteriia</taxon>
        <taxon>Flavobacteriales</taxon>
        <taxon>Flavobacteriaceae</taxon>
        <taxon>Robiginitalea</taxon>
    </lineage>
</organism>